<keyword evidence="2" id="KW-1185">Reference proteome</keyword>
<dbReference type="AlphaFoldDB" id="A0A168FTH4"/>
<proteinExistence type="predicted"/>
<accession>A0A168FTH4</accession>
<protein>
    <submittedName>
        <fullName evidence="1">Uncharacterized protein</fullName>
    </submittedName>
</protein>
<organism evidence="1 2">
    <name type="scientific">Isoptericola dokdonensis DS-3</name>
    <dbReference type="NCBI Taxonomy" id="1300344"/>
    <lineage>
        <taxon>Bacteria</taxon>
        <taxon>Bacillati</taxon>
        <taxon>Actinomycetota</taxon>
        <taxon>Actinomycetes</taxon>
        <taxon>Micrococcales</taxon>
        <taxon>Promicromonosporaceae</taxon>
        <taxon>Isoptericola</taxon>
    </lineage>
</organism>
<evidence type="ECO:0000313" key="2">
    <source>
        <dbReference type="Proteomes" id="UP000076794"/>
    </source>
</evidence>
<reference evidence="1 2" key="1">
    <citation type="submission" date="2016-01" db="EMBL/GenBank/DDBJ databases">
        <title>Complete genome sequence of a soil Actinobacterium, Isoptericola dokdonensis DS-3.</title>
        <authorList>
            <person name="Kwon S.-K."/>
            <person name="Kim J.F."/>
        </authorList>
    </citation>
    <scope>NUCLEOTIDE SEQUENCE [LARGE SCALE GENOMIC DNA]</scope>
    <source>
        <strain evidence="1 2">DS-3</strain>
    </source>
</reference>
<evidence type="ECO:0000313" key="1">
    <source>
        <dbReference type="EMBL" id="ANC32469.1"/>
    </source>
</evidence>
<dbReference type="Proteomes" id="UP000076794">
    <property type="component" value="Chromosome"/>
</dbReference>
<dbReference type="EMBL" id="CP014209">
    <property type="protein sequence ID" value="ANC32469.1"/>
    <property type="molecule type" value="Genomic_DNA"/>
</dbReference>
<dbReference type="KEGG" id="ido:I598_2952"/>
<dbReference type="STRING" id="1300344.I598_2952"/>
<sequence>MGASQRSRLKARLRTMSSADLVDRARDRADTFRYAGHSTVAGRLRGAIVGTSAVRPQLGLAEANAIDGYVAVDELGNLERRFGLTRDTDGRITLRATAFPIATITRLADAGTALAALDLAGSLDVRERVAGLDALTDALEKLRG</sequence>
<name>A0A168FTH4_9MICO</name>
<dbReference type="PATRIC" id="fig|1300344.3.peg.2972"/>
<gene>
    <name evidence="1" type="ORF">I598_2952</name>
</gene>